<organism evidence="3 4">
    <name type="scientific">Streptomyces siderophoricus</name>
    <dbReference type="NCBI Taxonomy" id="2802281"/>
    <lineage>
        <taxon>Bacteria</taxon>
        <taxon>Bacillati</taxon>
        <taxon>Actinomycetota</taxon>
        <taxon>Actinomycetes</taxon>
        <taxon>Kitasatosporales</taxon>
        <taxon>Streptomycetaceae</taxon>
        <taxon>Streptomyces</taxon>
    </lineage>
</organism>
<dbReference type="Pfam" id="PF22691">
    <property type="entry name" value="Thiolase_C_1"/>
    <property type="match status" value="1"/>
</dbReference>
<dbReference type="RefSeq" id="WP_201805843.1">
    <property type="nucleotide sequence ID" value="NZ_JAERRI010000009.1"/>
</dbReference>
<name>A0ABS1MUI8_9ACTN</name>
<dbReference type="InterPro" id="IPR016039">
    <property type="entry name" value="Thiolase-like"/>
</dbReference>
<gene>
    <name evidence="3" type="ORF">JK360_18705</name>
</gene>
<dbReference type="Proteomes" id="UP000629371">
    <property type="component" value="Unassembled WGS sequence"/>
</dbReference>
<dbReference type="NCBIfam" id="NF005892">
    <property type="entry name" value="PRK07855.1"/>
    <property type="match status" value="1"/>
</dbReference>
<dbReference type="InterPro" id="IPR055140">
    <property type="entry name" value="Thiolase_C_2"/>
</dbReference>
<evidence type="ECO:0000259" key="2">
    <source>
        <dbReference type="Pfam" id="PF22691"/>
    </source>
</evidence>
<proteinExistence type="predicted"/>
<evidence type="ECO:0000256" key="1">
    <source>
        <dbReference type="SAM" id="MobiDB-lite"/>
    </source>
</evidence>
<feature type="compositionally biased region" description="Pro residues" evidence="1">
    <location>
        <begin position="392"/>
        <end position="402"/>
    </location>
</feature>
<feature type="domain" description="Thiolase C-terminal" evidence="2">
    <location>
        <begin position="254"/>
        <end position="377"/>
    </location>
</feature>
<sequence length="427" mass="44620">MSLHRPDALSGRAAIAGIGATEFSKDSGRSELKLAVEAVHAALDDAGLGPADVDGLVTFTMDTTPEITLAQAAGIGELTFFSRVHYGGGAACATIQQAALAVATGIAEVVVCYRAFNERSGRRFGSGVQERQPSAEGAALGWNLPFGLLTPASWVAMAAQRYLHTYGLTSEAFGHVAVTDRRHAARNRAAYFYGKPITLADHAASRWIAEPLRLLDCCQETDGGQALVVTTSERARDLRRPPALITAAAQGAGRAQEQMTSFYRDDLTGLPEMNVVARQLWRTSRLTPADIDVAILYDHFTPFVLMQLEEFGFCAPGEAAGFVAADALPLNTHGGQLGEAYLHGMNGIAEAVRQLRGTSPNQTPDATHVLVTAGTGVPTSGLVLSRDQAGAPPGPTDSPPAGPTADPVADPMAGPADSPPAGLTDSP</sequence>
<reference evidence="3 4" key="1">
    <citation type="submission" date="2021-01" db="EMBL/GenBank/DDBJ databases">
        <title>WGS of actinomycetes isolated from Thailand.</title>
        <authorList>
            <person name="Thawai C."/>
        </authorList>
    </citation>
    <scope>NUCLEOTIDE SEQUENCE [LARGE SCALE GENOMIC DNA]</scope>
    <source>
        <strain evidence="3 4">CH9-7</strain>
    </source>
</reference>
<evidence type="ECO:0000313" key="4">
    <source>
        <dbReference type="Proteomes" id="UP000629371"/>
    </source>
</evidence>
<comment type="caution">
    <text evidence="3">The sequence shown here is derived from an EMBL/GenBank/DDBJ whole genome shotgun (WGS) entry which is preliminary data.</text>
</comment>
<accession>A0ABS1MUI8</accession>
<feature type="region of interest" description="Disordered" evidence="1">
    <location>
        <begin position="380"/>
        <end position="427"/>
    </location>
</feature>
<protein>
    <submittedName>
        <fullName evidence="3">Lipid-transfer protein</fullName>
    </submittedName>
</protein>
<evidence type="ECO:0000313" key="3">
    <source>
        <dbReference type="EMBL" id="MBL1091406.1"/>
    </source>
</evidence>
<dbReference type="PANTHER" id="PTHR42870">
    <property type="entry name" value="ACETYL-COA C-ACETYLTRANSFERASE"/>
    <property type="match status" value="1"/>
</dbReference>
<dbReference type="PANTHER" id="PTHR42870:SF1">
    <property type="entry name" value="NON-SPECIFIC LIPID-TRANSFER PROTEIN-LIKE 2"/>
    <property type="match status" value="1"/>
</dbReference>
<dbReference type="CDD" id="cd00829">
    <property type="entry name" value="SCP-x_thiolase"/>
    <property type="match status" value="1"/>
</dbReference>
<dbReference type="SUPFAM" id="SSF53901">
    <property type="entry name" value="Thiolase-like"/>
    <property type="match status" value="2"/>
</dbReference>
<dbReference type="Gene3D" id="3.40.47.10">
    <property type="match status" value="1"/>
</dbReference>
<dbReference type="EMBL" id="JAERRI010000009">
    <property type="protein sequence ID" value="MBL1091406.1"/>
    <property type="molecule type" value="Genomic_DNA"/>
</dbReference>
<keyword evidence="4" id="KW-1185">Reference proteome</keyword>